<evidence type="ECO:0000313" key="1">
    <source>
        <dbReference type="EMBL" id="AKE98977.1"/>
    </source>
</evidence>
<gene>
    <name evidence="1" type="primary">cpcA</name>
    <name evidence="1" type="ORF">BafuCp190</name>
</gene>
<protein>
    <submittedName>
        <fullName evidence="1">Phycocyanin alpha subunit</fullName>
    </submittedName>
</protein>
<proteinExistence type="predicted"/>
<keyword evidence="1" id="KW-0934">Plastid</keyword>
<dbReference type="EMBL" id="KP714733">
    <property type="protein sequence ID" value="AKE98977.1"/>
    <property type="molecule type" value="Genomic_DNA"/>
</dbReference>
<organism evidence="1">
    <name type="scientific">Bangia fuscopurpurea</name>
    <name type="common">Red alga</name>
    <name type="synonym">Conferva fuscopurpurea</name>
    <dbReference type="NCBI Taxonomy" id="101920"/>
    <lineage>
        <taxon>Eukaryota</taxon>
        <taxon>Rhodophyta</taxon>
        <taxon>Bangiophyceae</taxon>
        <taxon>Bangiales</taxon>
        <taxon>Bangiaceae</taxon>
        <taxon>Bangia</taxon>
    </lineage>
</organism>
<dbReference type="AlphaFoldDB" id="A0A0F6SCT4"/>
<geneLocation type="plastid" evidence="1"/>
<accession>A0A0F6SCT4</accession>
<name>A0A0F6SCT4_BANFU</name>
<reference evidence="1" key="1">
    <citation type="submission" date="2015-01" db="EMBL/GenBank/DDBJ databases">
        <title>The complete plastid genome of Bangia fuscopurpurea (Dillwyn) Lyngbye revealed ancestral gene repertoire and highly conserved synteny among genera of Bangiales (Rhodophyta).</title>
        <authorList>
            <person name="Cao M."/>
            <person name="Bi G."/>
            <person name="Mao Y."/>
            <person name="Kong F."/>
        </authorList>
    </citation>
    <scope>NUCLEOTIDE SEQUENCE</scope>
</reference>
<sequence length="168" mass="19590">MKTPITEAIASADSQGRFLKQWRIASYQWPLPKSSSTFRCSTFLDLLRSKTDYRSSSICIHLIPVYNSNAWSNLCILRHWLSLMCKRYWLLPTHGYILPSCRCNRPNGSVLSCRTRRDLPLLSIVSKLVCSSFTVYLRLPWLVRPNRESSKCILRLCYLHIKLIIMSF</sequence>